<evidence type="ECO:0000313" key="2">
    <source>
        <dbReference type="EMBL" id="MEJ1154806.1"/>
    </source>
</evidence>
<feature type="transmembrane region" description="Helical" evidence="1">
    <location>
        <begin position="33"/>
        <end position="64"/>
    </location>
</feature>
<reference evidence="2 3" key="1">
    <citation type="submission" date="2024-02" db="EMBL/GenBank/DDBJ databases">
        <authorList>
            <person name="Saticioglu I.B."/>
        </authorList>
    </citation>
    <scope>NUCLEOTIDE SEQUENCE [LARGE SCALE GENOMIC DNA]</scope>
    <source>
        <strain evidence="2 3">Mu-86</strain>
    </source>
</reference>
<keyword evidence="1" id="KW-0812">Transmembrane</keyword>
<feature type="transmembrane region" description="Helical" evidence="1">
    <location>
        <begin position="178"/>
        <end position="200"/>
    </location>
</feature>
<dbReference type="RefSeq" id="WP_337337234.1">
    <property type="nucleotide sequence ID" value="NZ_JBBDGL010000001.1"/>
</dbReference>
<keyword evidence="3" id="KW-1185">Reference proteome</keyword>
<evidence type="ECO:0000256" key="1">
    <source>
        <dbReference type="SAM" id="Phobius"/>
    </source>
</evidence>
<dbReference type="InterPro" id="IPR043130">
    <property type="entry name" value="CDP-OH_PTrfase_TM_dom"/>
</dbReference>
<name>A0ABU8LRC2_9MICO</name>
<dbReference type="Gene3D" id="1.20.120.1760">
    <property type="match status" value="1"/>
</dbReference>
<keyword evidence="1" id="KW-1133">Transmembrane helix</keyword>
<dbReference type="Pfam" id="PF01066">
    <property type="entry name" value="CDP-OH_P_transf"/>
    <property type="match status" value="1"/>
</dbReference>
<accession>A0ABU8LRC2</accession>
<dbReference type="InterPro" id="IPR000462">
    <property type="entry name" value="CDP-OH_P_trans"/>
</dbReference>
<protein>
    <submittedName>
        <fullName evidence="2">CDP-alcohol phosphatidyltransferase family protein</fullName>
    </submittedName>
</protein>
<feature type="transmembrane region" description="Helical" evidence="1">
    <location>
        <begin position="85"/>
        <end position="110"/>
    </location>
</feature>
<evidence type="ECO:0000313" key="3">
    <source>
        <dbReference type="Proteomes" id="UP001368654"/>
    </source>
</evidence>
<organism evidence="2 3">
    <name type="scientific">Microbacterium marmarense</name>
    <dbReference type="NCBI Taxonomy" id="3122051"/>
    <lineage>
        <taxon>Bacteria</taxon>
        <taxon>Bacillati</taxon>
        <taxon>Actinomycetota</taxon>
        <taxon>Actinomycetes</taxon>
        <taxon>Micrococcales</taxon>
        <taxon>Microbacteriaceae</taxon>
        <taxon>Microbacterium</taxon>
    </lineage>
</organism>
<gene>
    <name evidence="2" type="ORF">WDU96_04215</name>
</gene>
<feature type="transmembrane region" description="Helical" evidence="1">
    <location>
        <begin position="116"/>
        <end position="140"/>
    </location>
</feature>
<comment type="caution">
    <text evidence="2">The sequence shown here is derived from an EMBL/GenBank/DDBJ whole genome shotgun (WGS) entry which is preliminary data.</text>
</comment>
<dbReference type="Proteomes" id="UP001368654">
    <property type="component" value="Unassembled WGS sequence"/>
</dbReference>
<keyword evidence="1" id="KW-0472">Membrane</keyword>
<sequence>MIDSQLRRALQRPLEWGARTIDVTWVTPNRLTLVGMLLGLASAALAAFQLWVPALIAWLLSRVFDGLDGALARRRSKHGSDSEVGGFLDIVADFATYGATVVGVAIGAAAAFDAPWWPFLLVLFAYYLNGTTFLAFSSIAERTGRRIDDGRSLSFLGRIAEGAETIFVHSLWLILPWFAWQIALVWAAVVFASAVQRVALAVRILR</sequence>
<dbReference type="EMBL" id="JBBDGL010000001">
    <property type="protein sequence ID" value="MEJ1154806.1"/>
    <property type="molecule type" value="Genomic_DNA"/>
</dbReference>
<proteinExistence type="predicted"/>